<dbReference type="AlphaFoldDB" id="A0A2A9FHB4"/>
<dbReference type="NCBIfam" id="NF033537">
    <property type="entry name" value="lasso_biosyn_B2"/>
    <property type="match status" value="1"/>
</dbReference>
<dbReference type="Pfam" id="PF13471">
    <property type="entry name" value="Transglut_core3"/>
    <property type="match status" value="1"/>
</dbReference>
<organism evidence="2 3">
    <name type="scientific">Amycolatopsis sulphurea</name>
    <dbReference type="NCBI Taxonomy" id="76022"/>
    <lineage>
        <taxon>Bacteria</taxon>
        <taxon>Bacillati</taxon>
        <taxon>Actinomycetota</taxon>
        <taxon>Actinomycetes</taxon>
        <taxon>Pseudonocardiales</taxon>
        <taxon>Pseudonocardiaceae</taxon>
        <taxon>Amycolatopsis</taxon>
    </lineage>
</organism>
<evidence type="ECO:0000313" key="2">
    <source>
        <dbReference type="EMBL" id="PFG49962.1"/>
    </source>
</evidence>
<dbReference type="InterPro" id="IPR053521">
    <property type="entry name" value="McjB-like"/>
</dbReference>
<comment type="caution">
    <text evidence="2">The sequence shown here is derived from an EMBL/GenBank/DDBJ whole genome shotgun (WGS) entry which is preliminary data.</text>
</comment>
<dbReference type="InterPro" id="IPR041881">
    <property type="entry name" value="PqqD_sf"/>
</dbReference>
<dbReference type="RefSeq" id="WP_098513787.1">
    <property type="nucleotide sequence ID" value="NZ_JBIAKZ010000028.1"/>
</dbReference>
<accession>A0A2A9FHB4</accession>
<dbReference type="Proteomes" id="UP000243542">
    <property type="component" value="Unassembled WGS sequence"/>
</dbReference>
<proteinExistence type="predicted"/>
<feature type="domain" description="Microcin J25-processing protein McjB C-terminal" evidence="1">
    <location>
        <begin position="22"/>
        <end position="132"/>
    </location>
</feature>
<sequence>MSTPFAAPERVRLPLRTRLSSLMAIAAATPLTRLPPRLLRPILELASRRARPASAAQTSAAREAIVASSIRCAVNGCLKRSIATALLCRTRGVWPTWQLGARTMPFGAHAWVEAEGTMIGEPVPEGYYVPLITVAPPRPEAPRGRWRTTGGTGILRLHRDALTADTGDGAVLLNQRTGHYWQLNHTGADSLRRLLAGQSVQDAAHDYAAEYGIEPSEAHQDITAMTGQLLEAGFLTRA</sequence>
<dbReference type="InterPro" id="IPR032708">
    <property type="entry name" value="McjB_C"/>
</dbReference>
<dbReference type="NCBIfam" id="NF033530">
    <property type="entry name" value="lasso_PqqD_Strm"/>
    <property type="match status" value="1"/>
</dbReference>
<keyword evidence="3" id="KW-1185">Reference proteome</keyword>
<evidence type="ECO:0000259" key="1">
    <source>
        <dbReference type="Pfam" id="PF13471"/>
    </source>
</evidence>
<reference evidence="2 3" key="1">
    <citation type="submission" date="2017-10" db="EMBL/GenBank/DDBJ databases">
        <title>Sequencing the genomes of 1000 actinobacteria strains.</title>
        <authorList>
            <person name="Klenk H.-P."/>
        </authorList>
    </citation>
    <scope>NUCLEOTIDE SEQUENCE [LARGE SCALE GENOMIC DNA]</scope>
    <source>
        <strain evidence="2 3">DSM 46092</strain>
    </source>
</reference>
<dbReference type="Gene3D" id="1.10.10.1150">
    <property type="entry name" value="Coenzyme PQQ synthesis protein D (PqqD)"/>
    <property type="match status" value="1"/>
</dbReference>
<evidence type="ECO:0000313" key="3">
    <source>
        <dbReference type="Proteomes" id="UP000243542"/>
    </source>
</evidence>
<gene>
    <name evidence="2" type="ORF">ATK36_5156</name>
</gene>
<dbReference type="InterPro" id="IPR008792">
    <property type="entry name" value="PQQD"/>
</dbReference>
<dbReference type="EMBL" id="PDJK01000002">
    <property type="protein sequence ID" value="PFG49962.1"/>
    <property type="molecule type" value="Genomic_DNA"/>
</dbReference>
<dbReference type="Pfam" id="PF05402">
    <property type="entry name" value="PqqD"/>
    <property type="match status" value="1"/>
</dbReference>
<name>A0A2A9FHB4_9PSEU</name>
<protein>
    <submittedName>
        <fullName evidence="2">Coenzyme PQQ synthesis protein D (PqqD)</fullName>
    </submittedName>
</protein>